<name>A0ABT5EV01_9BACT</name>
<evidence type="ECO:0000313" key="3">
    <source>
        <dbReference type="Proteomes" id="UP001221411"/>
    </source>
</evidence>
<feature type="region of interest" description="Disordered" evidence="1">
    <location>
        <begin position="1"/>
        <end position="121"/>
    </location>
</feature>
<protein>
    <submittedName>
        <fullName evidence="2">Uncharacterized protein</fullName>
    </submittedName>
</protein>
<proteinExistence type="predicted"/>
<keyword evidence="3" id="KW-1185">Reference proteome</keyword>
<organism evidence="2 3">
    <name type="scientific">Polyangium mundeleinium</name>
    <dbReference type="NCBI Taxonomy" id="2995306"/>
    <lineage>
        <taxon>Bacteria</taxon>
        <taxon>Pseudomonadati</taxon>
        <taxon>Myxococcota</taxon>
        <taxon>Polyangia</taxon>
        <taxon>Polyangiales</taxon>
        <taxon>Polyangiaceae</taxon>
        <taxon>Polyangium</taxon>
    </lineage>
</organism>
<dbReference type="RefSeq" id="WP_271921242.1">
    <property type="nucleotide sequence ID" value="NZ_JAQNDO010000001.1"/>
</dbReference>
<reference evidence="2 3" key="1">
    <citation type="submission" date="2022-11" db="EMBL/GenBank/DDBJ databases">
        <title>Minimal conservation of predation-associated metabolite biosynthetic gene clusters underscores biosynthetic potential of Myxococcota including descriptions for ten novel species: Archangium lansinium sp. nov., Myxococcus landrumus sp. nov., Nannocystis bai.</title>
        <authorList>
            <person name="Ahearne A."/>
            <person name="Stevens C."/>
            <person name="Dowd S."/>
        </authorList>
    </citation>
    <scope>NUCLEOTIDE SEQUENCE [LARGE SCALE GENOMIC DNA]</scope>
    <source>
        <strain evidence="2 3">RJM3</strain>
    </source>
</reference>
<comment type="caution">
    <text evidence="2">The sequence shown here is derived from an EMBL/GenBank/DDBJ whole genome shotgun (WGS) entry which is preliminary data.</text>
</comment>
<accession>A0ABT5EV01</accession>
<feature type="compositionally biased region" description="Gly residues" evidence="1">
    <location>
        <begin position="45"/>
        <end position="60"/>
    </location>
</feature>
<gene>
    <name evidence="2" type="ORF">POL67_24835</name>
</gene>
<dbReference type="EMBL" id="JAQNDO010000001">
    <property type="protein sequence ID" value="MDC0744581.1"/>
    <property type="molecule type" value="Genomic_DNA"/>
</dbReference>
<sequence length="121" mass="12211">MVRDDETNNPLTQGKGRTDEVDQSKGIYPFGTPHPPDAEMRSPGSLGGGSYEESGRGGVGFSTEPATSGAGSASAASAKQNVEQGLGSADEASERAPEPAPKGVLPRHEESKPRGSGSSGG</sequence>
<dbReference type="Proteomes" id="UP001221411">
    <property type="component" value="Unassembled WGS sequence"/>
</dbReference>
<feature type="compositionally biased region" description="Low complexity" evidence="1">
    <location>
        <begin position="68"/>
        <end position="78"/>
    </location>
</feature>
<evidence type="ECO:0000313" key="2">
    <source>
        <dbReference type="EMBL" id="MDC0744581.1"/>
    </source>
</evidence>
<evidence type="ECO:0000256" key="1">
    <source>
        <dbReference type="SAM" id="MobiDB-lite"/>
    </source>
</evidence>